<keyword evidence="3" id="KW-1185">Reference proteome</keyword>
<evidence type="ECO:0000313" key="2">
    <source>
        <dbReference type="EMBL" id="CAI8030822.1"/>
    </source>
</evidence>
<comment type="caution">
    <text evidence="2">The sequence shown here is derived from an EMBL/GenBank/DDBJ whole genome shotgun (WGS) entry which is preliminary data.</text>
</comment>
<feature type="chain" id="PRO_5041393868" description="Ig-like domain-containing protein" evidence="1">
    <location>
        <begin position="29"/>
        <end position="159"/>
    </location>
</feature>
<proteinExistence type="predicted"/>
<evidence type="ECO:0000256" key="1">
    <source>
        <dbReference type="SAM" id="SignalP"/>
    </source>
</evidence>
<accession>A0AA35WY52</accession>
<feature type="signal peptide" evidence="1">
    <location>
        <begin position="1"/>
        <end position="28"/>
    </location>
</feature>
<organism evidence="2 3">
    <name type="scientific">Geodia barretti</name>
    <name type="common">Barrett's horny sponge</name>
    <dbReference type="NCBI Taxonomy" id="519541"/>
    <lineage>
        <taxon>Eukaryota</taxon>
        <taxon>Metazoa</taxon>
        <taxon>Porifera</taxon>
        <taxon>Demospongiae</taxon>
        <taxon>Heteroscleromorpha</taxon>
        <taxon>Tetractinellida</taxon>
        <taxon>Astrophorina</taxon>
        <taxon>Geodiidae</taxon>
        <taxon>Geodia</taxon>
    </lineage>
</organism>
<protein>
    <recommendedName>
        <fullName evidence="4">Ig-like domain-containing protein</fullName>
    </recommendedName>
</protein>
<evidence type="ECO:0008006" key="4">
    <source>
        <dbReference type="Google" id="ProtNLM"/>
    </source>
</evidence>
<keyword evidence="1" id="KW-0732">Signal</keyword>
<evidence type="ECO:0000313" key="3">
    <source>
        <dbReference type="Proteomes" id="UP001174909"/>
    </source>
</evidence>
<name>A0AA35WY52_GEOBA</name>
<reference evidence="2" key="1">
    <citation type="submission" date="2023-03" db="EMBL/GenBank/DDBJ databases">
        <authorList>
            <person name="Steffen K."/>
            <person name="Cardenas P."/>
        </authorList>
    </citation>
    <scope>NUCLEOTIDE SEQUENCE</scope>
</reference>
<sequence length="159" mass="17574">MWLDRNHYTTSPFFNCLILLCLCSSIQGFSLSSSPSSEDGIISVCPATTVTLTCTASEQTFLTWRQVTPIYTFFADDYETEETRTVQRNPYTLTLVSVDNANGSVVDFTSTLEVMEGDISNGTSITCQVLDDEDHLTIIKTSTPSPPSNMIARTENFPT</sequence>
<dbReference type="Proteomes" id="UP001174909">
    <property type="component" value="Unassembled WGS sequence"/>
</dbReference>
<dbReference type="SUPFAM" id="SSF48726">
    <property type="entry name" value="Immunoglobulin"/>
    <property type="match status" value="1"/>
</dbReference>
<dbReference type="EMBL" id="CASHTH010002501">
    <property type="protein sequence ID" value="CAI8030822.1"/>
    <property type="molecule type" value="Genomic_DNA"/>
</dbReference>
<dbReference type="InterPro" id="IPR036179">
    <property type="entry name" value="Ig-like_dom_sf"/>
</dbReference>
<gene>
    <name evidence="2" type="ORF">GBAR_LOCUS17481</name>
</gene>
<dbReference type="AlphaFoldDB" id="A0AA35WY52"/>